<protein>
    <submittedName>
        <fullName evidence="1">Uncharacterized protein</fullName>
    </submittedName>
</protein>
<evidence type="ECO:0000313" key="1">
    <source>
        <dbReference type="EMBL" id="JAH56859.1"/>
    </source>
</evidence>
<reference evidence="1" key="1">
    <citation type="submission" date="2014-11" db="EMBL/GenBank/DDBJ databases">
        <authorList>
            <person name="Amaro Gonzalez C."/>
        </authorList>
    </citation>
    <scope>NUCLEOTIDE SEQUENCE</scope>
</reference>
<name>A0A0E9TT51_ANGAN</name>
<sequence>MAALFTKMSHLMVLTGLTRLTLVICKFCFILF</sequence>
<accession>A0A0E9TT51</accession>
<dbReference type="AlphaFoldDB" id="A0A0E9TT51"/>
<reference evidence="1" key="2">
    <citation type="journal article" date="2015" name="Fish Shellfish Immunol.">
        <title>Early steps in the European eel (Anguilla anguilla)-Vibrio vulnificus interaction in the gills: Role of the RtxA13 toxin.</title>
        <authorList>
            <person name="Callol A."/>
            <person name="Pajuelo D."/>
            <person name="Ebbesson L."/>
            <person name="Teles M."/>
            <person name="MacKenzie S."/>
            <person name="Amaro C."/>
        </authorList>
    </citation>
    <scope>NUCLEOTIDE SEQUENCE</scope>
</reference>
<proteinExistence type="predicted"/>
<dbReference type="EMBL" id="GBXM01051718">
    <property type="protein sequence ID" value="JAH56859.1"/>
    <property type="molecule type" value="Transcribed_RNA"/>
</dbReference>
<organism evidence="1">
    <name type="scientific">Anguilla anguilla</name>
    <name type="common">European freshwater eel</name>
    <name type="synonym">Muraena anguilla</name>
    <dbReference type="NCBI Taxonomy" id="7936"/>
    <lineage>
        <taxon>Eukaryota</taxon>
        <taxon>Metazoa</taxon>
        <taxon>Chordata</taxon>
        <taxon>Craniata</taxon>
        <taxon>Vertebrata</taxon>
        <taxon>Euteleostomi</taxon>
        <taxon>Actinopterygii</taxon>
        <taxon>Neopterygii</taxon>
        <taxon>Teleostei</taxon>
        <taxon>Anguilliformes</taxon>
        <taxon>Anguillidae</taxon>
        <taxon>Anguilla</taxon>
    </lineage>
</organism>